<dbReference type="Proteomes" id="UP000302139">
    <property type="component" value="Unassembled WGS sequence"/>
</dbReference>
<dbReference type="RefSeq" id="WP_037650998.1">
    <property type="nucleotide sequence ID" value="NZ_BAABTN010000055.1"/>
</dbReference>
<evidence type="ECO:0000259" key="1">
    <source>
        <dbReference type="Pfam" id="PF06114"/>
    </source>
</evidence>
<name>A0A4D4MDG9_STRAX</name>
<evidence type="ECO:0000313" key="2">
    <source>
        <dbReference type="EMBL" id="GDY69990.1"/>
    </source>
</evidence>
<reference evidence="2 3" key="1">
    <citation type="submission" date="2019-04" db="EMBL/GenBank/DDBJ databases">
        <title>Draft genome sequences of Streptomyces avermitilis NBRC 14893.</title>
        <authorList>
            <person name="Komaki H."/>
            <person name="Tamura T."/>
            <person name="Hosoyama A."/>
        </authorList>
    </citation>
    <scope>NUCLEOTIDE SEQUENCE [LARGE SCALE GENOMIC DNA]</scope>
    <source>
        <strain evidence="2 3">NBRC 14893</strain>
    </source>
</reference>
<sequence>MNWALAHRIASIAAVQAHRDLGIDRTQYVHVHRALGAADVIGMAQPMPRLFGVYFSPADKGPAVMLNASLNAITQRHTAAHELGHHRLGHRTAADEELDPALRWGNGSWPEEEKTAEAFAAWFLMPLPAVRAALERICGSRPSHPEHVYRVARELGTSYAGTVRHLVNLRLLDAGRAGQWSKIAPADLRSSLAAGASLPGQAQVHVITAASAGQTVHADAGDVLVLHLDNALFDVLPKGVEPWTSDGTTPLASAVVTDELPPGEQGLIEVAVPTHGAALRLTVVREAPRAGVDETWPA</sequence>
<protein>
    <recommendedName>
        <fullName evidence="1">IrrE N-terminal-like domain-containing protein</fullName>
    </recommendedName>
</protein>
<gene>
    <name evidence="2" type="ORF">SAV14893_093830</name>
</gene>
<dbReference type="PANTHER" id="PTHR43236">
    <property type="entry name" value="ANTITOXIN HIGA1"/>
    <property type="match status" value="1"/>
</dbReference>
<evidence type="ECO:0000313" key="3">
    <source>
        <dbReference type="Proteomes" id="UP000302139"/>
    </source>
</evidence>
<dbReference type="EMBL" id="BJHX01000003">
    <property type="protein sequence ID" value="GDY69990.1"/>
    <property type="molecule type" value="Genomic_DNA"/>
</dbReference>
<comment type="caution">
    <text evidence="2">The sequence shown here is derived from an EMBL/GenBank/DDBJ whole genome shotgun (WGS) entry which is preliminary data.</text>
</comment>
<dbReference type="AlphaFoldDB" id="A0A4D4MDG9"/>
<dbReference type="Gene3D" id="1.10.10.2910">
    <property type="match status" value="1"/>
</dbReference>
<organism evidence="2 3">
    <name type="scientific">Streptomyces avermitilis</name>
    <dbReference type="NCBI Taxonomy" id="33903"/>
    <lineage>
        <taxon>Bacteria</taxon>
        <taxon>Bacillati</taxon>
        <taxon>Actinomycetota</taxon>
        <taxon>Actinomycetes</taxon>
        <taxon>Kitasatosporales</taxon>
        <taxon>Streptomycetaceae</taxon>
        <taxon>Streptomyces</taxon>
    </lineage>
</organism>
<accession>A0A4D4MDG9</accession>
<proteinExistence type="predicted"/>
<dbReference type="Pfam" id="PF06114">
    <property type="entry name" value="Peptidase_M78"/>
    <property type="match status" value="1"/>
</dbReference>
<feature type="domain" description="IrrE N-terminal-like" evidence="1">
    <location>
        <begin position="58"/>
        <end position="158"/>
    </location>
</feature>
<dbReference type="InterPro" id="IPR010359">
    <property type="entry name" value="IrrE_HExxH"/>
</dbReference>
<dbReference type="InterPro" id="IPR052345">
    <property type="entry name" value="Rad_response_metalloprotease"/>
</dbReference>
<dbReference type="PANTHER" id="PTHR43236:SF1">
    <property type="entry name" value="BLL7220 PROTEIN"/>
    <property type="match status" value="1"/>
</dbReference>